<dbReference type="PROSITE" id="PS51257">
    <property type="entry name" value="PROKAR_LIPOPROTEIN"/>
    <property type="match status" value="1"/>
</dbReference>
<evidence type="ECO:0000313" key="2">
    <source>
        <dbReference type="EMBL" id="QDU86563.1"/>
    </source>
</evidence>
<sequence length="91" mass="9556" precursor="true">MKHTLLSTAALATALALTGCGNSITNSEARDAVVGPPLGSSVVVTYGNASTEWRHEGTLRGIGREWVGVERGSGSVLWIPAHSVRLIEQTE</sequence>
<gene>
    <name evidence="2" type="ORF">Pla163_37140</name>
</gene>
<reference evidence="2 3" key="1">
    <citation type="submission" date="2019-02" db="EMBL/GenBank/DDBJ databases">
        <title>Deep-cultivation of Planctomycetes and their phenomic and genomic characterization uncovers novel biology.</title>
        <authorList>
            <person name="Wiegand S."/>
            <person name="Jogler M."/>
            <person name="Boedeker C."/>
            <person name="Pinto D."/>
            <person name="Vollmers J."/>
            <person name="Rivas-Marin E."/>
            <person name="Kohn T."/>
            <person name="Peeters S.H."/>
            <person name="Heuer A."/>
            <person name="Rast P."/>
            <person name="Oberbeckmann S."/>
            <person name="Bunk B."/>
            <person name="Jeske O."/>
            <person name="Meyerdierks A."/>
            <person name="Storesund J.E."/>
            <person name="Kallscheuer N."/>
            <person name="Luecker S."/>
            <person name="Lage O.M."/>
            <person name="Pohl T."/>
            <person name="Merkel B.J."/>
            <person name="Hornburger P."/>
            <person name="Mueller R.-W."/>
            <person name="Bruemmer F."/>
            <person name="Labrenz M."/>
            <person name="Spormann A.M."/>
            <person name="Op den Camp H."/>
            <person name="Overmann J."/>
            <person name="Amann R."/>
            <person name="Jetten M.S.M."/>
            <person name="Mascher T."/>
            <person name="Medema M.H."/>
            <person name="Devos D.P."/>
            <person name="Kaster A.-K."/>
            <person name="Ovreas L."/>
            <person name="Rohde M."/>
            <person name="Galperin M.Y."/>
            <person name="Jogler C."/>
        </authorList>
    </citation>
    <scope>NUCLEOTIDE SEQUENCE [LARGE SCALE GENOMIC DNA]</scope>
    <source>
        <strain evidence="2 3">Pla163</strain>
    </source>
</reference>
<evidence type="ECO:0000313" key="3">
    <source>
        <dbReference type="Proteomes" id="UP000319342"/>
    </source>
</evidence>
<dbReference type="RefSeq" id="WP_145192036.1">
    <property type="nucleotide sequence ID" value="NZ_CP036290.1"/>
</dbReference>
<feature type="chain" id="PRO_5021725525" evidence="1">
    <location>
        <begin position="19"/>
        <end position="91"/>
    </location>
</feature>
<dbReference type="AlphaFoldDB" id="A0A518D513"/>
<protein>
    <submittedName>
        <fullName evidence="2">Uncharacterized protein</fullName>
    </submittedName>
</protein>
<dbReference type="EMBL" id="CP036290">
    <property type="protein sequence ID" value="QDU86563.1"/>
    <property type="molecule type" value="Genomic_DNA"/>
</dbReference>
<keyword evidence="1" id="KW-0732">Signal</keyword>
<evidence type="ECO:0000256" key="1">
    <source>
        <dbReference type="SAM" id="SignalP"/>
    </source>
</evidence>
<keyword evidence="3" id="KW-1185">Reference proteome</keyword>
<accession>A0A518D513</accession>
<dbReference type="Proteomes" id="UP000319342">
    <property type="component" value="Chromosome"/>
</dbReference>
<organism evidence="2 3">
    <name type="scientific">Rohdeia mirabilis</name>
    <dbReference type="NCBI Taxonomy" id="2528008"/>
    <lineage>
        <taxon>Bacteria</taxon>
        <taxon>Pseudomonadati</taxon>
        <taxon>Planctomycetota</taxon>
        <taxon>Planctomycetia</taxon>
        <taxon>Planctomycetia incertae sedis</taxon>
        <taxon>Rohdeia</taxon>
    </lineage>
</organism>
<name>A0A518D513_9BACT</name>
<feature type="signal peptide" evidence="1">
    <location>
        <begin position="1"/>
        <end position="18"/>
    </location>
</feature>
<proteinExistence type="predicted"/>